<feature type="region of interest" description="Disordered" evidence="1">
    <location>
        <begin position="18"/>
        <end position="46"/>
    </location>
</feature>
<evidence type="ECO:0000313" key="2">
    <source>
        <dbReference type="EMBL" id="KAL2863194.1"/>
    </source>
</evidence>
<dbReference type="RefSeq" id="XP_070882173.1">
    <property type="nucleotide sequence ID" value="XM_071033760.1"/>
</dbReference>
<dbReference type="Proteomes" id="UP001610432">
    <property type="component" value="Unassembled WGS sequence"/>
</dbReference>
<name>A0ABR4LF77_9EURO</name>
<gene>
    <name evidence="2" type="ORF">BJX67DRAFT_384938</name>
</gene>
<proteinExistence type="predicted"/>
<protein>
    <submittedName>
        <fullName evidence="2">Uncharacterized protein</fullName>
    </submittedName>
</protein>
<evidence type="ECO:0000313" key="3">
    <source>
        <dbReference type="Proteomes" id="UP001610432"/>
    </source>
</evidence>
<comment type="caution">
    <text evidence="2">The sequence shown here is derived from an EMBL/GenBank/DDBJ whole genome shotgun (WGS) entry which is preliminary data.</text>
</comment>
<organism evidence="2 3">
    <name type="scientific">Aspergillus lucknowensis</name>
    <dbReference type="NCBI Taxonomy" id="176173"/>
    <lineage>
        <taxon>Eukaryota</taxon>
        <taxon>Fungi</taxon>
        <taxon>Dikarya</taxon>
        <taxon>Ascomycota</taxon>
        <taxon>Pezizomycotina</taxon>
        <taxon>Eurotiomycetes</taxon>
        <taxon>Eurotiomycetidae</taxon>
        <taxon>Eurotiales</taxon>
        <taxon>Aspergillaceae</taxon>
        <taxon>Aspergillus</taxon>
        <taxon>Aspergillus subgen. Nidulantes</taxon>
    </lineage>
</organism>
<reference evidence="2 3" key="1">
    <citation type="submission" date="2024-07" db="EMBL/GenBank/DDBJ databases">
        <title>Section-level genome sequencing and comparative genomics of Aspergillus sections Usti and Cavernicolus.</title>
        <authorList>
            <consortium name="Lawrence Berkeley National Laboratory"/>
            <person name="Nybo J.L."/>
            <person name="Vesth T.C."/>
            <person name="Theobald S."/>
            <person name="Frisvad J.C."/>
            <person name="Larsen T.O."/>
            <person name="Kjaerboelling I."/>
            <person name="Rothschild-Mancinelli K."/>
            <person name="Lyhne E.K."/>
            <person name="Kogle M.E."/>
            <person name="Barry K."/>
            <person name="Clum A."/>
            <person name="Na H."/>
            <person name="Ledsgaard L."/>
            <person name="Lin J."/>
            <person name="Lipzen A."/>
            <person name="Kuo A."/>
            <person name="Riley R."/>
            <person name="Mondo S."/>
            <person name="Labutti K."/>
            <person name="Haridas S."/>
            <person name="Pangalinan J."/>
            <person name="Salamov A.A."/>
            <person name="Simmons B.A."/>
            <person name="Magnuson J.K."/>
            <person name="Chen J."/>
            <person name="Drula E."/>
            <person name="Henrissat B."/>
            <person name="Wiebenga A."/>
            <person name="Lubbers R.J."/>
            <person name="Gomes A.C."/>
            <person name="Macurrencykelacurrency M.R."/>
            <person name="Stajich J."/>
            <person name="Grigoriev I.V."/>
            <person name="Mortensen U.H."/>
            <person name="De Vries R.P."/>
            <person name="Baker S.E."/>
            <person name="Andersen M.R."/>
        </authorList>
    </citation>
    <scope>NUCLEOTIDE SEQUENCE [LARGE SCALE GENOMIC DNA]</scope>
    <source>
        <strain evidence="2 3">CBS 449.75</strain>
    </source>
</reference>
<dbReference type="EMBL" id="JBFXLQ010000055">
    <property type="protein sequence ID" value="KAL2863194.1"/>
    <property type="molecule type" value="Genomic_DNA"/>
</dbReference>
<accession>A0ABR4LF77</accession>
<dbReference type="GeneID" id="98148832"/>
<keyword evidence="3" id="KW-1185">Reference proteome</keyword>
<evidence type="ECO:0000256" key="1">
    <source>
        <dbReference type="SAM" id="MobiDB-lite"/>
    </source>
</evidence>
<sequence>MSLRKLWHNMLRIPRRHRHKRGTILDTPTPATDPETQDNEMESQENNLPRNFAQMNEILLKHRENRKGASRLMREITRRLINHPFDTVPPTFFRPLKISFERLVLRSDGTYDHGSPFFRPQMVAWVLANPLDTDDPLVEEEIQHNERFWPRHDRDSANDPDNDDGAQTLACELGIQFGEHARLPNDSGSLERLSGWDSTYLHDKILRGGYIPHPVLAAAKDVSNPRAPWATEINSVWQRDPEIDHHNPHIIIVLEHGHTSEPELLRSELLIALVIMKTRMRVYEDHEITPVMVVSCFNGTKARIVQAHVAADQFHVYKSDIYEFNSPQAREENMPLFMSYFSSQPAGDLKVLQKEPAEEPVEEDNA</sequence>